<accession>A0A7D7RG27</accession>
<dbReference type="AlphaFoldDB" id="A0A7D7RG27"/>
<dbReference type="InterPro" id="IPR047057">
    <property type="entry name" value="MerR_fam"/>
</dbReference>
<evidence type="ECO:0000313" key="3">
    <source>
        <dbReference type="EMBL" id="QMT18920.1"/>
    </source>
</evidence>
<feature type="domain" description="HTH merR-type" evidence="2">
    <location>
        <begin position="9"/>
        <end position="78"/>
    </location>
</feature>
<keyword evidence="4" id="KW-1185">Reference proteome</keyword>
<dbReference type="PROSITE" id="PS00552">
    <property type="entry name" value="HTH_MERR_1"/>
    <property type="match status" value="1"/>
</dbReference>
<dbReference type="InterPro" id="IPR000551">
    <property type="entry name" value="MerR-type_HTH_dom"/>
</dbReference>
<proteinExistence type="predicted"/>
<name>A0A7D7RG27_PLAMR</name>
<protein>
    <submittedName>
        <fullName evidence="3">MerR family transcriptional regulator</fullName>
    </submittedName>
</protein>
<dbReference type="PANTHER" id="PTHR30204:SF96">
    <property type="entry name" value="CHROMOSOME-ANCHORING PROTEIN RACA"/>
    <property type="match status" value="1"/>
</dbReference>
<dbReference type="GO" id="GO:0003677">
    <property type="term" value="F:DNA binding"/>
    <property type="evidence" value="ECO:0007669"/>
    <property type="project" value="UniProtKB-KW"/>
</dbReference>
<dbReference type="PROSITE" id="PS50937">
    <property type="entry name" value="HTH_MERR_2"/>
    <property type="match status" value="1"/>
</dbReference>
<dbReference type="GO" id="GO:0003700">
    <property type="term" value="F:DNA-binding transcription factor activity"/>
    <property type="evidence" value="ECO:0007669"/>
    <property type="project" value="InterPro"/>
</dbReference>
<dbReference type="KEGG" id="pdec:H1Q58_08170"/>
<evidence type="ECO:0000256" key="1">
    <source>
        <dbReference type="ARBA" id="ARBA00023125"/>
    </source>
</evidence>
<dbReference type="SUPFAM" id="SSF46955">
    <property type="entry name" value="Putative DNA-binding domain"/>
    <property type="match status" value="1"/>
</dbReference>
<keyword evidence="1" id="KW-0238">DNA-binding</keyword>
<dbReference type="SMART" id="SM00422">
    <property type="entry name" value="HTH_MERR"/>
    <property type="match status" value="1"/>
</dbReference>
<evidence type="ECO:0000313" key="4">
    <source>
        <dbReference type="Proteomes" id="UP000514716"/>
    </source>
</evidence>
<dbReference type="Proteomes" id="UP000514716">
    <property type="component" value="Chromosome"/>
</dbReference>
<organism evidence="3 4">
    <name type="scientific">Planococcus maritimus</name>
    <dbReference type="NCBI Taxonomy" id="192421"/>
    <lineage>
        <taxon>Bacteria</taxon>
        <taxon>Bacillati</taxon>
        <taxon>Bacillota</taxon>
        <taxon>Bacilli</taxon>
        <taxon>Bacillales</taxon>
        <taxon>Caryophanaceae</taxon>
        <taxon>Planococcus</taxon>
    </lineage>
</organism>
<dbReference type="EMBL" id="CP059540">
    <property type="protein sequence ID" value="QMT18920.1"/>
    <property type="molecule type" value="Genomic_DNA"/>
</dbReference>
<dbReference type="Pfam" id="PF13411">
    <property type="entry name" value="MerR_1"/>
    <property type="match status" value="1"/>
</dbReference>
<evidence type="ECO:0000259" key="2">
    <source>
        <dbReference type="PROSITE" id="PS50937"/>
    </source>
</evidence>
<sequence>MENEESASYLSTGELSKILNISVRTIRYYDQIGLVNPSKKTDGGRRYYSKEDILKLQKILLLKSLNLSLEDSRSILAEQSMAAILLAHKSLLNEEIEHLTNSLKHSQSLLNLLDLKETLHWEELISLVANAEKARDWNHYFSDEQQSRLKSQLPKLESGDRVTKKWINIIKRIELCLEKGISPASLEGQLILEDVDILSEETFGDDPELVEAFWEVRKSSEASDELGLYPISPAIIDFLEMAAKKETPPN</sequence>
<gene>
    <name evidence="3" type="ORF">H1Q58_08170</name>
</gene>
<dbReference type="RefSeq" id="WP_182093371.1">
    <property type="nucleotide sequence ID" value="NZ_CP059540.1"/>
</dbReference>
<reference evidence="3 4" key="1">
    <citation type="submission" date="2020-07" db="EMBL/GenBank/DDBJ databases">
        <title>Screening of a cold-adapted Planococcus bacterium producing protease in traditional shrimp paste and protease identification by genome sequencing.</title>
        <authorList>
            <person name="Gao R."/>
            <person name="Leng W."/>
            <person name="Chu Q."/>
            <person name="Wu X."/>
            <person name="Liu H."/>
            <person name="Li X."/>
        </authorList>
    </citation>
    <scope>NUCLEOTIDE SEQUENCE [LARGE SCALE GENOMIC DNA]</scope>
    <source>
        <strain evidence="3 4">XJ11</strain>
    </source>
</reference>
<dbReference type="PANTHER" id="PTHR30204">
    <property type="entry name" value="REDOX-CYCLING DRUG-SENSING TRANSCRIPTIONAL ACTIVATOR SOXR"/>
    <property type="match status" value="1"/>
</dbReference>
<dbReference type="Gene3D" id="1.10.1660.10">
    <property type="match status" value="1"/>
</dbReference>
<dbReference type="InterPro" id="IPR009061">
    <property type="entry name" value="DNA-bd_dom_put_sf"/>
</dbReference>